<dbReference type="Proteomes" id="UP001529421">
    <property type="component" value="Unassembled WGS sequence"/>
</dbReference>
<name>A0ABT7V7H9_9ACTN</name>
<dbReference type="Gene3D" id="1.20.58.220">
    <property type="entry name" value="Phosphate transport system protein phou homolog 2, domain 2"/>
    <property type="match status" value="1"/>
</dbReference>
<protein>
    <submittedName>
        <fullName evidence="2">DUF47 family protein</fullName>
    </submittedName>
</protein>
<organism evidence="2 3">
    <name type="scientific">Enorma phocaeensis</name>
    <dbReference type="NCBI Taxonomy" id="1871019"/>
    <lineage>
        <taxon>Bacteria</taxon>
        <taxon>Bacillati</taxon>
        <taxon>Actinomycetota</taxon>
        <taxon>Coriobacteriia</taxon>
        <taxon>Coriobacteriales</taxon>
        <taxon>Coriobacteriaceae</taxon>
        <taxon>Enorma</taxon>
    </lineage>
</organism>
<evidence type="ECO:0000256" key="1">
    <source>
        <dbReference type="ARBA" id="ARBA00008591"/>
    </source>
</evidence>
<accession>A0ABT7V7H9</accession>
<dbReference type="InterPro" id="IPR018445">
    <property type="entry name" value="Put_Phosphate_transp_reg"/>
</dbReference>
<dbReference type="Pfam" id="PF01865">
    <property type="entry name" value="PhoU_div"/>
    <property type="match status" value="1"/>
</dbReference>
<evidence type="ECO:0000313" key="2">
    <source>
        <dbReference type="EMBL" id="MDM8274443.1"/>
    </source>
</evidence>
<gene>
    <name evidence="2" type="ORF">QUW28_02850</name>
</gene>
<reference evidence="2 3" key="2">
    <citation type="submission" date="2023-06" db="EMBL/GenBank/DDBJ databases">
        <authorList>
            <person name="Zeman M."/>
            <person name="Kubasova T."/>
            <person name="Jahodarova E."/>
            <person name="Nykrynova M."/>
            <person name="Rychlik I."/>
        </authorList>
    </citation>
    <scope>NUCLEOTIDE SEQUENCE [LARGE SCALE GENOMIC DNA]</scope>
    <source>
        <strain evidence="2 3">154_Feed</strain>
    </source>
</reference>
<comment type="caution">
    <text evidence="2">The sequence shown here is derived from an EMBL/GenBank/DDBJ whole genome shotgun (WGS) entry which is preliminary data.</text>
</comment>
<reference evidence="3" key="1">
    <citation type="submission" date="2023-06" db="EMBL/GenBank/DDBJ databases">
        <title>Identification and characterization of horizontal gene transfer across gut microbiota members of farm animals based on homology search.</title>
        <authorList>
            <person name="Zeman M."/>
            <person name="Kubasova T."/>
            <person name="Jahodarova E."/>
            <person name="Nykrynova M."/>
            <person name="Rychlik I."/>
        </authorList>
    </citation>
    <scope>NUCLEOTIDE SEQUENCE [LARGE SCALE GENOMIC DNA]</scope>
    <source>
        <strain evidence="3">154_Feed</strain>
    </source>
</reference>
<dbReference type="InterPro" id="IPR038078">
    <property type="entry name" value="PhoU-like_sf"/>
</dbReference>
<dbReference type="PANTHER" id="PTHR37298">
    <property type="entry name" value="UPF0111 PROTEIN YKAA"/>
    <property type="match status" value="1"/>
</dbReference>
<sequence>MARKNDAFYFESFCACADLSCQAAKLLAKVTEDFDPKRIVEALEAMHDIEQAADEKKHEIRDALITAFVTPIEREDIALLSQHLDDVTDRIEGVLHRMYFDNIQSMRPDAHEMVDMIVRSCEEMRELLGEMAHFKRSKTLYDHVVALNSIEEEADHVFIKAMRNLHTTSTDPLEILAWREVYTFLEYCVDCCESVADTVDSIVMKNS</sequence>
<keyword evidence="3" id="KW-1185">Reference proteome</keyword>
<dbReference type="RefSeq" id="WP_204672795.1">
    <property type="nucleotide sequence ID" value="NZ_JACJKQ010000007.1"/>
</dbReference>
<dbReference type="EMBL" id="JAUDDZ010000002">
    <property type="protein sequence ID" value="MDM8274443.1"/>
    <property type="molecule type" value="Genomic_DNA"/>
</dbReference>
<dbReference type="PANTHER" id="PTHR37298:SF1">
    <property type="entry name" value="UPF0111 PROTEIN YKAA"/>
    <property type="match status" value="1"/>
</dbReference>
<dbReference type="InterPro" id="IPR052912">
    <property type="entry name" value="UPF0111_domain"/>
</dbReference>
<comment type="similarity">
    <text evidence="1">Belongs to the UPF0111 family.</text>
</comment>
<evidence type="ECO:0000313" key="3">
    <source>
        <dbReference type="Proteomes" id="UP001529421"/>
    </source>
</evidence>
<proteinExistence type="inferred from homology"/>